<proteinExistence type="predicted"/>
<dbReference type="AlphaFoldDB" id="A0A2P2C3M5"/>
<dbReference type="SUPFAM" id="SSF51182">
    <property type="entry name" value="RmlC-like cupins"/>
    <property type="match status" value="1"/>
</dbReference>
<organism evidence="2">
    <name type="scientific">metagenome</name>
    <dbReference type="NCBI Taxonomy" id="256318"/>
    <lineage>
        <taxon>unclassified sequences</taxon>
        <taxon>metagenomes</taxon>
    </lineage>
</organism>
<name>A0A2P2C3M5_9ZZZZ</name>
<dbReference type="PANTHER" id="PTHR36440">
    <property type="entry name" value="PUTATIVE (AFU_ORTHOLOGUE AFUA_8G07350)-RELATED"/>
    <property type="match status" value="1"/>
</dbReference>
<protein>
    <recommendedName>
        <fullName evidence="1">Cupin type-2 domain-containing protein</fullName>
    </recommendedName>
</protein>
<evidence type="ECO:0000313" key="2">
    <source>
        <dbReference type="EMBL" id="CUR56581.1"/>
    </source>
</evidence>
<dbReference type="EMBL" id="CZKA01000029">
    <property type="protein sequence ID" value="CUR56581.1"/>
    <property type="molecule type" value="Genomic_DNA"/>
</dbReference>
<accession>A0A2P2C3M5</accession>
<evidence type="ECO:0000259" key="1">
    <source>
        <dbReference type="Pfam" id="PF07883"/>
    </source>
</evidence>
<dbReference type="InterPro" id="IPR014710">
    <property type="entry name" value="RmlC-like_jellyroll"/>
</dbReference>
<dbReference type="InterPro" id="IPR011051">
    <property type="entry name" value="RmlC_Cupin_sf"/>
</dbReference>
<dbReference type="InterPro" id="IPR053146">
    <property type="entry name" value="QDO-like"/>
</dbReference>
<reference evidence="2" key="1">
    <citation type="submission" date="2015-08" db="EMBL/GenBank/DDBJ databases">
        <authorList>
            <person name="Babu N.S."/>
            <person name="Beckwith C.J."/>
            <person name="Beseler K.G."/>
            <person name="Brison A."/>
            <person name="Carone J.V."/>
            <person name="Caskin T.P."/>
            <person name="Diamond M."/>
            <person name="Durham M.E."/>
            <person name="Foxe J.M."/>
            <person name="Go M."/>
            <person name="Henderson B.A."/>
            <person name="Jones I.B."/>
            <person name="McGettigan J.A."/>
            <person name="Micheletti S.J."/>
            <person name="Nasrallah M.E."/>
            <person name="Ortiz D."/>
            <person name="Piller C.R."/>
            <person name="Privatt S.R."/>
            <person name="Schneider S.L."/>
            <person name="Sharp S."/>
            <person name="Smith T.C."/>
            <person name="Stanton J.D."/>
            <person name="Ullery H.E."/>
            <person name="Wilson R.J."/>
            <person name="Serrano M.G."/>
            <person name="Buck G."/>
            <person name="Lee V."/>
            <person name="Wang Y."/>
            <person name="Carvalho R."/>
            <person name="Voegtly L."/>
            <person name="Shi R."/>
            <person name="Duckworth R."/>
            <person name="Johnson A."/>
            <person name="Loviza R."/>
            <person name="Walstead R."/>
            <person name="Shah Z."/>
            <person name="Kiflezghi M."/>
            <person name="Wade K."/>
            <person name="Ball S.L."/>
            <person name="Bradley K.W."/>
            <person name="Asai D.J."/>
            <person name="Bowman C.A."/>
            <person name="Russell D.A."/>
            <person name="Pope W.H."/>
            <person name="Jacobs-Sera D."/>
            <person name="Hendrix R.W."/>
            <person name="Hatfull G.F."/>
        </authorList>
    </citation>
    <scope>NUCLEOTIDE SEQUENCE</scope>
</reference>
<sequence>MTEIVVPPRSPGPPLHTHAFDEAFYLLEGELTFQIADSLITIGRGEVAFAPSNVAHALVNPSATPARYVFVCTPAGFEGHWARAAAHWAGLEPPDWARQPVPEVTVVGPRLAIPE</sequence>
<dbReference type="Pfam" id="PF07883">
    <property type="entry name" value="Cupin_2"/>
    <property type="match status" value="1"/>
</dbReference>
<dbReference type="PANTHER" id="PTHR36440:SF1">
    <property type="entry name" value="PUTATIVE (AFU_ORTHOLOGUE AFUA_8G07350)-RELATED"/>
    <property type="match status" value="1"/>
</dbReference>
<dbReference type="InterPro" id="IPR013096">
    <property type="entry name" value="Cupin_2"/>
</dbReference>
<feature type="domain" description="Cupin type-2" evidence="1">
    <location>
        <begin position="4"/>
        <end position="71"/>
    </location>
</feature>
<dbReference type="Gene3D" id="2.60.120.10">
    <property type="entry name" value="Jelly Rolls"/>
    <property type="match status" value="1"/>
</dbReference>
<gene>
    <name evidence="2" type="ORF">NOCA2350073</name>
</gene>